<protein>
    <submittedName>
        <fullName evidence="5">GNAT family N-acetyltransferase</fullName>
    </submittedName>
</protein>
<name>A0ABS9Q0W9_9MICO</name>
<comment type="similarity">
    <text evidence="3">Belongs to the acetyltransferase family. RimJ subfamily.</text>
</comment>
<evidence type="ECO:0000256" key="3">
    <source>
        <dbReference type="ARBA" id="ARBA00038502"/>
    </source>
</evidence>
<dbReference type="SUPFAM" id="SSF55729">
    <property type="entry name" value="Acyl-CoA N-acyltransferases (Nat)"/>
    <property type="match status" value="1"/>
</dbReference>
<dbReference type="Gene3D" id="3.40.630.30">
    <property type="match status" value="1"/>
</dbReference>
<dbReference type="PANTHER" id="PTHR43792:SF8">
    <property type="entry name" value="[RIBOSOMAL PROTEIN US5]-ALANINE N-ACETYLTRANSFERASE"/>
    <property type="match status" value="1"/>
</dbReference>
<feature type="domain" description="N-acetyltransferase" evidence="4">
    <location>
        <begin position="2"/>
        <end position="167"/>
    </location>
</feature>
<dbReference type="EMBL" id="JAKRCV010000007">
    <property type="protein sequence ID" value="MCG7320997.1"/>
    <property type="molecule type" value="Genomic_DNA"/>
</dbReference>
<gene>
    <name evidence="5" type="ORF">MHL29_03680</name>
</gene>
<dbReference type="PANTHER" id="PTHR43792">
    <property type="entry name" value="GNAT FAMILY, PUTATIVE (AFU_ORTHOLOGUE AFUA_3G00765)-RELATED-RELATED"/>
    <property type="match status" value="1"/>
</dbReference>
<dbReference type="InterPro" id="IPR000182">
    <property type="entry name" value="GNAT_dom"/>
</dbReference>
<keyword evidence="6" id="KW-1185">Reference proteome</keyword>
<keyword evidence="1" id="KW-0808">Transferase</keyword>
<dbReference type="InterPro" id="IPR016181">
    <property type="entry name" value="Acyl_CoA_acyltransferase"/>
</dbReference>
<organism evidence="5 6">
    <name type="scientific">Arsenicicoccus bolidensis</name>
    <dbReference type="NCBI Taxonomy" id="229480"/>
    <lineage>
        <taxon>Bacteria</taxon>
        <taxon>Bacillati</taxon>
        <taxon>Actinomycetota</taxon>
        <taxon>Actinomycetes</taxon>
        <taxon>Micrococcales</taxon>
        <taxon>Intrasporangiaceae</taxon>
        <taxon>Arsenicicoccus</taxon>
    </lineage>
</organism>
<comment type="caution">
    <text evidence="5">The sequence shown here is derived from an EMBL/GenBank/DDBJ whole genome shotgun (WGS) entry which is preliminary data.</text>
</comment>
<dbReference type="PROSITE" id="PS51186">
    <property type="entry name" value="GNAT"/>
    <property type="match status" value="1"/>
</dbReference>
<evidence type="ECO:0000313" key="6">
    <source>
        <dbReference type="Proteomes" id="UP001521931"/>
    </source>
</evidence>
<proteinExistence type="inferred from homology"/>
<evidence type="ECO:0000259" key="4">
    <source>
        <dbReference type="PROSITE" id="PS51186"/>
    </source>
</evidence>
<keyword evidence="2" id="KW-0012">Acyltransferase</keyword>
<dbReference type="InterPro" id="IPR051531">
    <property type="entry name" value="N-acetyltransferase"/>
</dbReference>
<reference evidence="5 6" key="1">
    <citation type="submission" date="2022-02" db="EMBL/GenBank/DDBJ databases">
        <title>Uncovering new skin microbiome diversity through culturing and metagenomics.</title>
        <authorList>
            <person name="Conlan S."/>
            <person name="Deming C."/>
            <person name="Nisc Comparative Sequencing Program N."/>
            <person name="Segre J.A."/>
        </authorList>
    </citation>
    <scope>NUCLEOTIDE SEQUENCE [LARGE SCALE GENOMIC DNA]</scope>
    <source>
        <strain evidence="5 6">ACRQZ</strain>
    </source>
</reference>
<evidence type="ECO:0000313" key="5">
    <source>
        <dbReference type="EMBL" id="MCG7320997.1"/>
    </source>
</evidence>
<sequence>MTVIRPLDLADVPALTELVLTSREHLAPWEPARPERFYTEEGQREMVRLALAERHGGRMGPYVVTDERGRIAGRITLNNIVRGAGQYASVGYWLGAGFTGRGLATRAVAELSDLAFGEWQLHRLEAGTLLHNLASQQVLERNGFQRYGLARKYVMIAGTYQDHQLYELLSPDLR</sequence>
<evidence type="ECO:0000256" key="1">
    <source>
        <dbReference type="ARBA" id="ARBA00022679"/>
    </source>
</evidence>
<dbReference type="Proteomes" id="UP001521931">
    <property type="component" value="Unassembled WGS sequence"/>
</dbReference>
<evidence type="ECO:0000256" key="2">
    <source>
        <dbReference type="ARBA" id="ARBA00023315"/>
    </source>
</evidence>
<dbReference type="Pfam" id="PF13302">
    <property type="entry name" value="Acetyltransf_3"/>
    <property type="match status" value="1"/>
</dbReference>
<dbReference type="RefSeq" id="WP_029210594.1">
    <property type="nucleotide sequence ID" value="NZ_DAMCTM010000008.1"/>
</dbReference>
<accession>A0ABS9Q0W9</accession>